<dbReference type="InterPro" id="IPR004474">
    <property type="entry name" value="LytR_CpsA_psr"/>
</dbReference>
<dbReference type="EMBL" id="CTEE01000001">
    <property type="protein sequence ID" value="CQD21368.1"/>
    <property type="molecule type" value="Genomic_DNA"/>
</dbReference>
<feature type="compositionally biased region" description="Low complexity" evidence="2">
    <location>
        <begin position="481"/>
        <end position="500"/>
    </location>
</feature>
<evidence type="ECO:0000256" key="2">
    <source>
        <dbReference type="SAM" id="MobiDB-lite"/>
    </source>
</evidence>
<evidence type="ECO:0000259" key="4">
    <source>
        <dbReference type="Pfam" id="PF13399"/>
    </source>
</evidence>
<feature type="compositionally biased region" description="Polar residues" evidence="2">
    <location>
        <begin position="501"/>
        <end position="512"/>
    </location>
</feature>
<feature type="domain" description="LytR/CpsA/Psr regulator C-terminal" evidence="4">
    <location>
        <begin position="384"/>
        <end position="469"/>
    </location>
</feature>
<sequence length="528" mass="56236">MARSRGAHRRHRAVRQPSPLRRGVTRAFMTLVSTAAVLMTGAGYYVAHGALGGITVSQALSPDDPRSSGDNMNILLIGLDSRKDQDGNDLPSSILKQLHAGDSDDGGYNTNTLILVHVSSDNKVVAFSIPRDDWVPFNGVPGYNHIKIKEAYGLTKQYVAQKLANQGVSSQKELETKGREAARAATLRAVRNLTGVPIDYFAEVNLAGFYDLAQSLGGVNVCLNHAVYDSYSGADFPAGPQRLDASEALAFVRQRHGLDNGDLDRTHRQQAFISSVMRELQDSGTFTNLDKMKSLMAVARKDVVLSGGWDEDMFRRIGEIAGSASVNQVVFRTLPVVRYDNIGGQDVNIVDPVAIKAEVASAIGGDISTSSSPTTAAKPNPSTVVDVVNASSTSGLASQVSRALKKYGYTAGTVRDRNWFDPSKTSIQYGAGAAADAQNLANLLSLDAPKQPDASLEPGHIRVIVDTSFTMPTPDESMDDSYSSSSSSSSSSTTTSSKSSWNYGYGTSTYPTPDQGKPIDGGGVPCVN</sequence>
<dbReference type="AlphaFoldDB" id="A0A0E3WDS8"/>
<dbReference type="PANTHER" id="PTHR33392:SF6">
    <property type="entry name" value="POLYISOPRENYL-TEICHOIC ACID--PEPTIDOGLYCAN TEICHOIC ACID TRANSFERASE TAGU"/>
    <property type="match status" value="1"/>
</dbReference>
<name>A0A0E3WDS8_MYCLN</name>
<dbReference type="NCBIfam" id="TIGR00350">
    <property type="entry name" value="lytR_cpsA_psr"/>
    <property type="match status" value="1"/>
</dbReference>
<dbReference type="Gene3D" id="3.30.70.2390">
    <property type="match status" value="1"/>
</dbReference>
<dbReference type="STRING" id="141349.BN1232_05242"/>
<dbReference type="Gene3D" id="3.40.630.190">
    <property type="entry name" value="LCP protein"/>
    <property type="match status" value="1"/>
</dbReference>
<dbReference type="OrthoDB" id="9782542at2"/>
<protein>
    <submittedName>
        <fullName evidence="5">Protein cpsA</fullName>
    </submittedName>
</protein>
<feature type="domain" description="Cell envelope-related transcriptional attenuator" evidence="3">
    <location>
        <begin position="109"/>
        <end position="281"/>
    </location>
</feature>
<organism evidence="5 6">
    <name type="scientific">Mycobacterium lentiflavum</name>
    <dbReference type="NCBI Taxonomy" id="141349"/>
    <lineage>
        <taxon>Bacteria</taxon>
        <taxon>Bacillati</taxon>
        <taxon>Actinomycetota</taxon>
        <taxon>Actinomycetes</taxon>
        <taxon>Mycobacteriales</taxon>
        <taxon>Mycobacteriaceae</taxon>
        <taxon>Mycobacterium</taxon>
        <taxon>Mycobacterium simiae complex</taxon>
    </lineage>
</organism>
<dbReference type="Pfam" id="PF03816">
    <property type="entry name" value="LytR_cpsA_psr"/>
    <property type="match status" value="1"/>
</dbReference>
<dbReference type="InterPro" id="IPR050922">
    <property type="entry name" value="LytR/CpsA/Psr_CW_biosynth"/>
</dbReference>
<proteinExistence type="inferred from homology"/>
<comment type="similarity">
    <text evidence="1">Belongs to the LytR/CpsA/Psr (LCP) family.</text>
</comment>
<evidence type="ECO:0000256" key="1">
    <source>
        <dbReference type="ARBA" id="ARBA00006068"/>
    </source>
</evidence>
<reference evidence="5 6" key="1">
    <citation type="submission" date="2015-03" db="EMBL/GenBank/DDBJ databases">
        <authorList>
            <person name="Urmite Genomes"/>
        </authorList>
    </citation>
    <scope>NUCLEOTIDE SEQUENCE [LARGE SCALE GENOMIC DNA]</scope>
    <source>
        <strain evidence="5 6">CSUR P1491</strain>
    </source>
</reference>
<gene>
    <name evidence="5" type="primary">cpsA</name>
    <name evidence="5" type="ORF">BN1232_05242</name>
</gene>
<dbReference type="Pfam" id="PF13399">
    <property type="entry name" value="LytR_C"/>
    <property type="match status" value="1"/>
</dbReference>
<dbReference type="PANTHER" id="PTHR33392">
    <property type="entry name" value="POLYISOPRENYL-TEICHOIC ACID--PEPTIDOGLYCAN TEICHOIC ACID TRANSFERASE TAGU"/>
    <property type="match status" value="1"/>
</dbReference>
<dbReference type="RefSeq" id="WP_090607046.1">
    <property type="nucleotide sequence ID" value="NZ_CTEE01000001.1"/>
</dbReference>
<feature type="region of interest" description="Disordered" evidence="2">
    <location>
        <begin position="470"/>
        <end position="528"/>
    </location>
</feature>
<evidence type="ECO:0000313" key="6">
    <source>
        <dbReference type="Proteomes" id="UP000199251"/>
    </source>
</evidence>
<accession>A0A0E3WDS8</accession>
<feature type="compositionally biased region" description="Gly residues" evidence="2">
    <location>
        <begin position="519"/>
        <end position="528"/>
    </location>
</feature>
<evidence type="ECO:0000259" key="3">
    <source>
        <dbReference type="Pfam" id="PF03816"/>
    </source>
</evidence>
<dbReference type="InterPro" id="IPR027381">
    <property type="entry name" value="LytR/CpsA/Psr_C"/>
</dbReference>
<evidence type="ECO:0000313" key="5">
    <source>
        <dbReference type="EMBL" id="CQD21368.1"/>
    </source>
</evidence>
<dbReference type="FunFam" id="3.40.630.190:FF:000002">
    <property type="entry name" value="LytR family transcriptional regulator"/>
    <property type="match status" value="1"/>
</dbReference>
<dbReference type="Proteomes" id="UP000199251">
    <property type="component" value="Unassembled WGS sequence"/>
</dbReference>